<accession>A0ABV6B7M2</accession>
<feature type="chain" id="PRO_5046476496" description="Lipoprotein" evidence="1">
    <location>
        <begin position="22"/>
        <end position="171"/>
    </location>
</feature>
<proteinExistence type="predicted"/>
<keyword evidence="3" id="KW-1185">Reference proteome</keyword>
<protein>
    <recommendedName>
        <fullName evidence="4">Lipoprotein</fullName>
    </recommendedName>
</protein>
<evidence type="ECO:0008006" key="4">
    <source>
        <dbReference type="Google" id="ProtNLM"/>
    </source>
</evidence>
<sequence>MKRVLLLLCAAAGLVACGGLASPPAPSAGDLLSAPTALNLAGRTVKLDASPQLAQNTLNLRVRLQTTQKPLPKLKILGVYMVTAGGVWNAPPQAARACDTRSRCTQVVASGPAQGLKPAAGVQVVVNLSGADGRTYWLRDAVSSITLSQNRESSPLQQTQTVQTTTLFSTQ</sequence>
<dbReference type="RefSeq" id="WP_380015087.1">
    <property type="nucleotide sequence ID" value="NZ_JBHLYR010000060.1"/>
</dbReference>
<name>A0ABV6B7M2_9DEIO</name>
<comment type="caution">
    <text evidence="2">The sequence shown here is derived from an EMBL/GenBank/DDBJ whole genome shotgun (WGS) entry which is preliminary data.</text>
</comment>
<evidence type="ECO:0000313" key="2">
    <source>
        <dbReference type="EMBL" id="MFB9994403.1"/>
    </source>
</evidence>
<reference evidence="2 3" key="1">
    <citation type="submission" date="2024-09" db="EMBL/GenBank/DDBJ databases">
        <authorList>
            <person name="Sun Q."/>
            <person name="Mori K."/>
        </authorList>
    </citation>
    <scope>NUCLEOTIDE SEQUENCE [LARGE SCALE GENOMIC DNA]</scope>
    <source>
        <strain evidence="2 3">JCM 13503</strain>
    </source>
</reference>
<dbReference type="PROSITE" id="PS51257">
    <property type="entry name" value="PROKAR_LIPOPROTEIN"/>
    <property type="match status" value="1"/>
</dbReference>
<gene>
    <name evidence="2" type="ORF">ACFFLM_20810</name>
</gene>
<dbReference type="EMBL" id="JBHLYR010000060">
    <property type="protein sequence ID" value="MFB9994403.1"/>
    <property type="molecule type" value="Genomic_DNA"/>
</dbReference>
<dbReference type="Proteomes" id="UP001589733">
    <property type="component" value="Unassembled WGS sequence"/>
</dbReference>
<evidence type="ECO:0000256" key="1">
    <source>
        <dbReference type="SAM" id="SignalP"/>
    </source>
</evidence>
<organism evidence="2 3">
    <name type="scientific">Deinococcus oregonensis</name>
    <dbReference type="NCBI Taxonomy" id="1805970"/>
    <lineage>
        <taxon>Bacteria</taxon>
        <taxon>Thermotogati</taxon>
        <taxon>Deinococcota</taxon>
        <taxon>Deinococci</taxon>
        <taxon>Deinococcales</taxon>
        <taxon>Deinococcaceae</taxon>
        <taxon>Deinococcus</taxon>
    </lineage>
</organism>
<keyword evidence="1" id="KW-0732">Signal</keyword>
<feature type="signal peptide" evidence="1">
    <location>
        <begin position="1"/>
        <end position="21"/>
    </location>
</feature>
<evidence type="ECO:0000313" key="3">
    <source>
        <dbReference type="Proteomes" id="UP001589733"/>
    </source>
</evidence>